<evidence type="ECO:0000313" key="1">
    <source>
        <dbReference type="EMBL" id="SAL99792.1"/>
    </source>
</evidence>
<keyword evidence="2" id="KW-1185">Reference proteome</keyword>
<organism evidence="1">
    <name type="scientific">Absidia glauca</name>
    <name type="common">Pin mould</name>
    <dbReference type="NCBI Taxonomy" id="4829"/>
    <lineage>
        <taxon>Eukaryota</taxon>
        <taxon>Fungi</taxon>
        <taxon>Fungi incertae sedis</taxon>
        <taxon>Mucoromycota</taxon>
        <taxon>Mucoromycotina</taxon>
        <taxon>Mucoromycetes</taxon>
        <taxon>Mucorales</taxon>
        <taxon>Cunninghamellaceae</taxon>
        <taxon>Absidia</taxon>
    </lineage>
</organism>
<dbReference type="InParanoid" id="A0A163JJN0"/>
<gene>
    <name evidence="1" type="primary">ABSGL_05446.1 scaffold 7164</name>
</gene>
<sequence length="79" mass="8690">MERFIHGILLASSPPLDVAQGGFRAQRSALNQALCLAQICHIYLGIPFKTGGDIERDRLLQHNTQKMPTSLNVMASLSQ</sequence>
<evidence type="ECO:0000313" key="2">
    <source>
        <dbReference type="Proteomes" id="UP000078561"/>
    </source>
</evidence>
<accession>A0A163JJN0</accession>
<dbReference type="AlphaFoldDB" id="A0A163JJN0"/>
<proteinExistence type="predicted"/>
<dbReference type="Proteomes" id="UP000078561">
    <property type="component" value="Unassembled WGS sequence"/>
</dbReference>
<dbReference type="EMBL" id="LT553028">
    <property type="protein sequence ID" value="SAL99792.1"/>
    <property type="molecule type" value="Genomic_DNA"/>
</dbReference>
<name>A0A163JJN0_ABSGL</name>
<dbReference type="OrthoDB" id="2278943at2759"/>
<protein>
    <submittedName>
        <fullName evidence="1">Uncharacterized protein</fullName>
    </submittedName>
</protein>
<reference evidence="1" key="1">
    <citation type="submission" date="2016-04" db="EMBL/GenBank/DDBJ databases">
        <authorList>
            <person name="Evans L.H."/>
            <person name="Alamgir A."/>
            <person name="Owens N."/>
            <person name="Weber N.D."/>
            <person name="Virtaneva K."/>
            <person name="Barbian K."/>
            <person name="Babar A."/>
            <person name="Rosenke K."/>
        </authorList>
    </citation>
    <scope>NUCLEOTIDE SEQUENCE [LARGE SCALE GENOMIC DNA]</scope>
    <source>
        <strain evidence="1">CBS 101.48</strain>
    </source>
</reference>